<feature type="region of interest" description="Disordered" evidence="1">
    <location>
        <begin position="121"/>
        <end position="146"/>
    </location>
</feature>
<feature type="compositionally biased region" description="Basic and acidic residues" evidence="1">
    <location>
        <begin position="132"/>
        <end position="146"/>
    </location>
</feature>
<evidence type="ECO:0000313" key="4">
    <source>
        <dbReference type="Proteomes" id="UP000401717"/>
    </source>
</evidence>
<dbReference type="AlphaFoldDB" id="A0A564G311"/>
<gene>
    <name evidence="2" type="ORF">IFDJLNFL_2271</name>
    <name evidence="3" type="ORF">MTDSW087_04086</name>
</gene>
<sequence>MSERGLDRARFAKCRAMMERGATAGERAAGEAAAIRVAAAAGLSLGEALRLADADAARAAPFRARTGGSARAARRPYPFEQPPLRTDPITVEEILVQKAANLARLKRKAAREERRLREVYAQQDAEGASVREAQDERDRAWAEGKR</sequence>
<evidence type="ECO:0000256" key="1">
    <source>
        <dbReference type="SAM" id="MobiDB-lite"/>
    </source>
</evidence>
<reference evidence="2" key="2">
    <citation type="journal article" date="2021" name="Front. Microbiol.">
        <title>Comprehensive Comparative Genomics and Phenotyping of Methylobacterium Species.</title>
        <authorList>
            <person name="Alessa O."/>
            <person name="Ogura Y."/>
            <person name="Fujitani Y."/>
            <person name="Takami H."/>
            <person name="Hayashi T."/>
            <person name="Sahin N."/>
            <person name="Tani A."/>
        </authorList>
    </citation>
    <scope>NUCLEOTIDE SEQUENCE</scope>
    <source>
        <strain evidence="2">DSM 22415</strain>
    </source>
</reference>
<keyword evidence="5" id="KW-1185">Reference proteome</keyword>
<organism evidence="3 4">
    <name type="scientific">Methylobacterium dankookense</name>
    <dbReference type="NCBI Taxonomy" id="560405"/>
    <lineage>
        <taxon>Bacteria</taxon>
        <taxon>Pseudomonadati</taxon>
        <taxon>Pseudomonadota</taxon>
        <taxon>Alphaproteobacteria</taxon>
        <taxon>Hyphomicrobiales</taxon>
        <taxon>Methylobacteriaceae</taxon>
        <taxon>Methylobacterium</taxon>
    </lineage>
</organism>
<reference evidence="3 4" key="1">
    <citation type="submission" date="2019-06" db="EMBL/GenBank/DDBJ databases">
        <authorList>
            <person name="Rodrigo-Torres L."/>
            <person name="Arahal R. D."/>
            <person name="Lucena T."/>
        </authorList>
    </citation>
    <scope>NUCLEOTIDE SEQUENCE [LARGE SCALE GENOMIC DNA]</scope>
    <source>
        <strain evidence="3 4">SW08-7</strain>
    </source>
</reference>
<name>A0A564G311_9HYPH</name>
<evidence type="ECO:0000313" key="5">
    <source>
        <dbReference type="Proteomes" id="UP001055303"/>
    </source>
</evidence>
<accession>A0A564G311</accession>
<reference evidence="2" key="3">
    <citation type="submission" date="2021-08" db="EMBL/GenBank/DDBJ databases">
        <authorList>
            <person name="Tani A."/>
            <person name="Ola A."/>
            <person name="Ogura Y."/>
            <person name="Katsura K."/>
            <person name="Hayashi T."/>
        </authorList>
    </citation>
    <scope>NUCLEOTIDE SEQUENCE</scope>
    <source>
        <strain evidence="2">DSM 22415</strain>
    </source>
</reference>
<dbReference type="EMBL" id="BPQI01000059">
    <property type="protein sequence ID" value="GJD56376.1"/>
    <property type="molecule type" value="Genomic_DNA"/>
</dbReference>
<evidence type="ECO:0000313" key="3">
    <source>
        <dbReference type="EMBL" id="VUF14366.1"/>
    </source>
</evidence>
<dbReference type="Proteomes" id="UP001055303">
    <property type="component" value="Unassembled WGS sequence"/>
</dbReference>
<dbReference type="Proteomes" id="UP000401717">
    <property type="component" value="Unassembled WGS sequence"/>
</dbReference>
<dbReference type="RefSeq" id="WP_144766736.1">
    <property type="nucleotide sequence ID" value="NZ_BPQI01000059.1"/>
</dbReference>
<dbReference type="EMBL" id="CABFVH010000032">
    <property type="protein sequence ID" value="VUF14366.1"/>
    <property type="molecule type" value="Genomic_DNA"/>
</dbReference>
<feature type="region of interest" description="Disordered" evidence="1">
    <location>
        <begin position="63"/>
        <end position="84"/>
    </location>
</feature>
<evidence type="ECO:0000313" key="2">
    <source>
        <dbReference type="EMBL" id="GJD56376.1"/>
    </source>
</evidence>
<proteinExistence type="predicted"/>
<protein>
    <submittedName>
        <fullName evidence="3">Uncharacterized protein</fullName>
    </submittedName>
</protein>